<evidence type="ECO:0000313" key="2">
    <source>
        <dbReference type="Proteomes" id="UP000265955"/>
    </source>
</evidence>
<keyword evidence="2" id="KW-1185">Reference proteome</keyword>
<dbReference type="EMBL" id="QYUO01000001">
    <property type="protein sequence ID" value="RJF99028.1"/>
    <property type="molecule type" value="Genomic_DNA"/>
</dbReference>
<organism evidence="1 2">
    <name type="scientific">Noviherbaspirillum saxi</name>
    <dbReference type="NCBI Taxonomy" id="2320863"/>
    <lineage>
        <taxon>Bacteria</taxon>
        <taxon>Pseudomonadati</taxon>
        <taxon>Pseudomonadota</taxon>
        <taxon>Betaproteobacteria</taxon>
        <taxon>Burkholderiales</taxon>
        <taxon>Oxalobacteraceae</taxon>
        <taxon>Noviherbaspirillum</taxon>
    </lineage>
</organism>
<evidence type="ECO:0000313" key="1">
    <source>
        <dbReference type="EMBL" id="RJF99028.1"/>
    </source>
</evidence>
<proteinExistence type="predicted"/>
<comment type="caution">
    <text evidence="1">The sequence shown here is derived from an EMBL/GenBank/DDBJ whole genome shotgun (WGS) entry which is preliminary data.</text>
</comment>
<name>A0A3A3FWL8_9BURK</name>
<dbReference type="OrthoDB" id="8781362at2"/>
<sequence length="82" mass="8898">MSITSVRAKMICNTLFGADQNGRGVNKVALGAVYSNDQSENADFTKYTPWGSCEMGITEGTPAATFFKPGKKYYVTFTEAPD</sequence>
<gene>
    <name evidence="1" type="ORF">D3871_11285</name>
</gene>
<dbReference type="RefSeq" id="WP_119768974.1">
    <property type="nucleotide sequence ID" value="NZ_QYUO01000001.1"/>
</dbReference>
<dbReference type="AlphaFoldDB" id="A0A3A3FWL8"/>
<dbReference type="Proteomes" id="UP000265955">
    <property type="component" value="Unassembled WGS sequence"/>
</dbReference>
<accession>A0A3A3FWL8</accession>
<reference evidence="2" key="1">
    <citation type="submission" date="2018-09" db="EMBL/GenBank/DDBJ databases">
        <authorList>
            <person name="Zhu H."/>
        </authorList>
    </citation>
    <scope>NUCLEOTIDE SEQUENCE [LARGE SCALE GENOMIC DNA]</scope>
    <source>
        <strain evidence="2">K1R23-30</strain>
    </source>
</reference>
<protein>
    <submittedName>
        <fullName evidence="1">Uncharacterized protein</fullName>
    </submittedName>
</protein>